<gene>
    <name evidence="1" type="ORF">CMV30_09050</name>
</gene>
<name>A0A290QFH7_9BACT</name>
<evidence type="ECO:0008006" key="3">
    <source>
        <dbReference type="Google" id="ProtNLM"/>
    </source>
</evidence>
<evidence type="ECO:0000313" key="2">
    <source>
        <dbReference type="Proteomes" id="UP000217265"/>
    </source>
</evidence>
<dbReference type="RefSeq" id="WP_096055720.1">
    <property type="nucleotide sequence ID" value="NZ_CP023344.1"/>
</dbReference>
<dbReference type="AlphaFoldDB" id="A0A290QFH7"/>
<dbReference type="OrthoDB" id="9951393at2"/>
<proteinExistence type="predicted"/>
<accession>A0A290QFH7</accession>
<protein>
    <recommendedName>
        <fullName evidence="3">Flagellar protein FlgN</fullName>
    </recommendedName>
</protein>
<organism evidence="1 2">
    <name type="scientific">Nibricoccus aquaticus</name>
    <dbReference type="NCBI Taxonomy" id="2576891"/>
    <lineage>
        <taxon>Bacteria</taxon>
        <taxon>Pseudomonadati</taxon>
        <taxon>Verrucomicrobiota</taxon>
        <taxon>Opitutia</taxon>
        <taxon>Opitutales</taxon>
        <taxon>Opitutaceae</taxon>
        <taxon>Nibricoccus</taxon>
    </lineage>
</organism>
<dbReference type="KEGG" id="vbh:CMV30_09050"/>
<keyword evidence="2" id="KW-1185">Reference proteome</keyword>
<dbReference type="EMBL" id="CP023344">
    <property type="protein sequence ID" value="ATC64088.1"/>
    <property type="molecule type" value="Genomic_DNA"/>
</dbReference>
<sequence>METAQQTISRLLGALETLTAEEHLLLDHGFFPEAIAVQAREQPLVARIVELLFQPGVASGLDDSVQLRAQRLISAQRAQADRLDTAISETRGHLDQVRTAQTRAQKLRPSYGAAYASAPTLSFAREA</sequence>
<evidence type="ECO:0000313" key="1">
    <source>
        <dbReference type="EMBL" id="ATC64088.1"/>
    </source>
</evidence>
<dbReference type="Proteomes" id="UP000217265">
    <property type="component" value="Chromosome"/>
</dbReference>
<reference evidence="1 2" key="1">
    <citation type="submission" date="2017-09" db="EMBL/GenBank/DDBJ databases">
        <title>Complete genome sequence of Verrucomicrobial strain HZ-65, isolated from freshwater.</title>
        <authorList>
            <person name="Choi A."/>
        </authorList>
    </citation>
    <scope>NUCLEOTIDE SEQUENCE [LARGE SCALE GENOMIC DNA]</scope>
    <source>
        <strain evidence="1 2">HZ-65</strain>
    </source>
</reference>